<evidence type="ECO:0000256" key="5">
    <source>
        <dbReference type="ARBA" id="ARBA00012864"/>
    </source>
</evidence>
<evidence type="ECO:0000259" key="12">
    <source>
        <dbReference type="Pfam" id="PF01979"/>
    </source>
</evidence>
<dbReference type="PANTHER" id="PTHR42752">
    <property type="entry name" value="IMIDAZOLONEPROPIONASE"/>
    <property type="match status" value="1"/>
</dbReference>
<gene>
    <name evidence="13" type="ORF">NECAME_11987</name>
</gene>
<evidence type="ECO:0000256" key="4">
    <source>
        <dbReference type="ARBA" id="ARBA00008002"/>
    </source>
</evidence>
<comment type="similarity">
    <text evidence="4">Belongs to the metallo-dependent hydrolases superfamily. HutI family.</text>
</comment>
<reference evidence="14" key="1">
    <citation type="journal article" date="2014" name="Nat. Genet.">
        <title>Genome of the human hookworm Necator americanus.</title>
        <authorList>
            <person name="Tang Y.T."/>
            <person name="Gao X."/>
            <person name="Rosa B.A."/>
            <person name="Abubucker S."/>
            <person name="Hallsworth-Pepin K."/>
            <person name="Martin J."/>
            <person name="Tyagi R."/>
            <person name="Heizer E."/>
            <person name="Zhang X."/>
            <person name="Bhonagiri-Palsikar V."/>
            <person name="Minx P."/>
            <person name="Warren W.C."/>
            <person name="Wang Q."/>
            <person name="Zhan B."/>
            <person name="Hotez P.J."/>
            <person name="Sternberg P.W."/>
            <person name="Dougall A."/>
            <person name="Gaze S.T."/>
            <person name="Mulvenna J."/>
            <person name="Sotillo J."/>
            <person name="Ranganathan S."/>
            <person name="Rabelo E.M."/>
            <person name="Wilson R.K."/>
            <person name="Felgner P.L."/>
            <person name="Bethony J."/>
            <person name="Hawdon J.M."/>
            <person name="Gasser R.B."/>
            <person name="Loukas A."/>
            <person name="Mitreva M."/>
        </authorList>
    </citation>
    <scope>NUCLEOTIDE SEQUENCE [LARGE SCALE GENOMIC DNA]</scope>
</reference>
<dbReference type="GO" id="GO:0019556">
    <property type="term" value="P:L-histidine catabolic process to glutamate and formamide"/>
    <property type="evidence" value="ECO:0007669"/>
    <property type="project" value="UniProtKB-UniPathway"/>
</dbReference>
<evidence type="ECO:0000256" key="7">
    <source>
        <dbReference type="ARBA" id="ARBA00022723"/>
    </source>
</evidence>
<evidence type="ECO:0000256" key="6">
    <source>
        <dbReference type="ARBA" id="ARBA00013406"/>
    </source>
</evidence>
<keyword evidence="10" id="KW-0862">Zinc</keyword>
<evidence type="ECO:0000256" key="11">
    <source>
        <dbReference type="ARBA" id="ARBA00023004"/>
    </source>
</evidence>
<evidence type="ECO:0000256" key="1">
    <source>
        <dbReference type="ARBA" id="ARBA00000853"/>
    </source>
</evidence>
<dbReference type="EC" id="3.5.2.7" evidence="5"/>
<keyword evidence="11" id="KW-0408">Iron</keyword>
<dbReference type="PANTHER" id="PTHR42752:SF1">
    <property type="entry name" value="IMIDAZOLONEPROPIONASE-RELATED"/>
    <property type="match status" value="1"/>
</dbReference>
<dbReference type="Proteomes" id="UP000053676">
    <property type="component" value="Unassembled WGS sequence"/>
</dbReference>
<dbReference type="GO" id="GO:0005737">
    <property type="term" value="C:cytoplasm"/>
    <property type="evidence" value="ECO:0007669"/>
    <property type="project" value="InterPro"/>
</dbReference>
<evidence type="ECO:0000256" key="8">
    <source>
        <dbReference type="ARBA" id="ARBA00022801"/>
    </source>
</evidence>
<keyword evidence="9" id="KW-0369">Histidine metabolism</keyword>
<evidence type="ECO:0000256" key="3">
    <source>
        <dbReference type="ARBA" id="ARBA00004758"/>
    </source>
</evidence>
<comment type="pathway">
    <text evidence="3">Amino-acid degradation; L-histidine degradation into L-glutamate; N-formimidoyl-L-glutamate from L-histidine: step 3/3.</text>
</comment>
<dbReference type="InterPro" id="IPR005920">
    <property type="entry name" value="HutI"/>
</dbReference>
<dbReference type="EMBL" id="KI660257">
    <property type="protein sequence ID" value="ETN75991.1"/>
    <property type="molecule type" value="Genomic_DNA"/>
</dbReference>
<dbReference type="OrthoDB" id="194468at2759"/>
<evidence type="ECO:0000256" key="10">
    <source>
        <dbReference type="ARBA" id="ARBA00022833"/>
    </source>
</evidence>
<evidence type="ECO:0000256" key="9">
    <source>
        <dbReference type="ARBA" id="ARBA00022808"/>
    </source>
</evidence>
<dbReference type="AlphaFoldDB" id="W2T423"/>
<evidence type="ECO:0000256" key="2">
    <source>
        <dbReference type="ARBA" id="ARBA00001965"/>
    </source>
</evidence>
<dbReference type="GO" id="GO:0050480">
    <property type="term" value="F:imidazolonepropionase activity"/>
    <property type="evidence" value="ECO:0007669"/>
    <property type="project" value="UniProtKB-EC"/>
</dbReference>
<dbReference type="SUPFAM" id="SSF51556">
    <property type="entry name" value="Metallo-dependent hydrolases"/>
    <property type="match status" value="1"/>
</dbReference>
<keyword evidence="8" id="KW-0378">Hydrolase</keyword>
<feature type="domain" description="Amidohydrolase-related" evidence="12">
    <location>
        <begin position="146"/>
        <end position="261"/>
    </location>
</feature>
<keyword evidence="14" id="KW-1185">Reference proteome</keyword>
<evidence type="ECO:0000313" key="14">
    <source>
        <dbReference type="Proteomes" id="UP000053676"/>
    </source>
</evidence>
<dbReference type="Gene3D" id="3.20.20.140">
    <property type="entry name" value="Metal-dependent hydrolases"/>
    <property type="match status" value="2"/>
</dbReference>
<comment type="catalytic activity">
    <reaction evidence="1">
        <text>4-imidazolone-5-propanoate + H2O = N-formimidoyl-L-glutamate</text>
        <dbReference type="Rhea" id="RHEA:23660"/>
        <dbReference type="ChEBI" id="CHEBI:15377"/>
        <dbReference type="ChEBI" id="CHEBI:58928"/>
        <dbReference type="ChEBI" id="CHEBI:77893"/>
        <dbReference type="EC" id="3.5.2.7"/>
    </reaction>
</comment>
<comment type="cofactor">
    <cofactor evidence="2">
        <name>Fe(3+)</name>
        <dbReference type="ChEBI" id="CHEBI:29034"/>
    </cofactor>
</comment>
<accession>W2T423</accession>
<sequence length="265" mass="28641">MKLAGATYMEIALVMLRNGTTTLEAKSGYGLDTESEIKMLRVLSRVPEETSLEISATFCGAHAVPRGSTEEEHVELICEEMLPAIEKAKTAGELRNLENIDAFCEKNVISVENTKKILEAGKKLSLAVNFHAEELSCIGGAEMGASISARAMSHLEEISDDGVIVALGSDFNPNAYCLAMPMIMHLACVYMRLSMEEALTAATLNSAHSLGRGRTHGAITAGRKGDFVLLDSSVSSWKHIIYRMAAQDTVISHVVKEGRVVHSSK</sequence>
<dbReference type="UniPathway" id="UPA00379">
    <property type="reaction ID" value="UER00551"/>
</dbReference>
<evidence type="ECO:0000313" key="13">
    <source>
        <dbReference type="EMBL" id="ETN75991.1"/>
    </source>
</evidence>
<dbReference type="Pfam" id="PF01979">
    <property type="entry name" value="Amidohydro_1"/>
    <property type="match status" value="1"/>
</dbReference>
<protein>
    <recommendedName>
        <fullName evidence="6">Probable imidazolonepropionase</fullName>
        <ecNumber evidence="5">3.5.2.7</ecNumber>
    </recommendedName>
</protein>
<dbReference type="InterPro" id="IPR011059">
    <property type="entry name" value="Metal-dep_hydrolase_composite"/>
</dbReference>
<dbReference type="InterPro" id="IPR032466">
    <property type="entry name" value="Metal_Hydrolase"/>
</dbReference>
<proteinExistence type="inferred from homology"/>
<dbReference type="STRING" id="51031.W2T423"/>
<name>W2T423_NECAM</name>
<organism evidence="13 14">
    <name type="scientific">Necator americanus</name>
    <name type="common">Human hookworm</name>
    <dbReference type="NCBI Taxonomy" id="51031"/>
    <lineage>
        <taxon>Eukaryota</taxon>
        <taxon>Metazoa</taxon>
        <taxon>Ecdysozoa</taxon>
        <taxon>Nematoda</taxon>
        <taxon>Chromadorea</taxon>
        <taxon>Rhabditida</taxon>
        <taxon>Rhabditina</taxon>
        <taxon>Rhabditomorpha</taxon>
        <taxon>Strongyloidea</taxon>
        <taxon>Ancylostomatidae</taxon>
        <taxon>Bunostominae</taxon>
        <taxon>Necator</taxon>
    </lineage>
</organism>
<dbReference type="GO" id="GO:0019557">
    <property type="term" value="P:L-histidine catabolic process to glutamate and formate"/>
    <property type="evidence" value="ECO:0007669"/>
    <property type="project" value="UniProtKB-UniPathway"/>
</dbReference>
<keyword evidence="7" id="KW-0479">Metal-binding</keyword>
<dbReference type="OMA" id="GKCILPX"/>
<dbReference type="InterPro" id="IPR006680">
    <property type="entry name" value="Amidohydro-rel"/>
</dbReference>
<dbReference type="KEGG" id="nai:NECAME_11987"/>
<dbReference type="GO" id="GO:0046872">
    <property type="term" value="F:metal ion binding"/>
    <property type="evidence" value="ECO:0007669"/>
    <property type="project" value="UniProtKB-KW"/>
</dbReference>
<dbReference type="Gene3D" id="2.30.40.10">
    <property type="entry name" value="Urease, subunit C, domain 1"/>
    <property type="match status" value="1"/>
</dbReference>